<gene>
    <name evidence="1" type="ORF">I79_003221</name>
</gene>
<dbReference type="EMBL" id="JH000077">
    <property type="protein sequence ID" value="EGW02390.1"/>
    <property type="molecule type" value="Genomic_DNA"/>
</dbReference>
<evidence type="ECO:0000313" key="1">
    <source>
        <dbReference type="EMBL" id="EGW02390.1"/>
    </source>
</evidence>
<dbReference type="AlphaFoldDB" id="G3GZF6"/>
<organism evidence="1 2">
    <name type="scientific">Cricetulus griseus</name>
    <name type="common">Chinese hamster</name>
    <name type="synonym">Cricetulus barabensis griseus</name>
    <dbReference type="NCBI Taxonomy" id="10029"/>
    <lineage>
        <taxon>Eukaryota</taxon>
        <taxon>Metazoa</taxon>
        <taxon>Chordata</taxon>
        <taxon>Craniata</taxon>
        <taxon>Vertebrata</taxon>
        <taxon>Euteleostomi</taxon>
        <taxon>Mammalia</taxon>
        <taxon>Eutheria</taxon>
        <taxon>Euarchontoglires</taxon>
        <taxon>Glires</taxon>
        <taxon>Rodentia</taxon>
        <taxon>Myomorpha</taxon>
        <taxon>Muroidea</taxon>
        <taxon>Cricetidae</taxon>
        <taxon>Cricetinae</taxon>
        <taxon>Cricetulus</taxon>
    </lineage>
</organism>
<name>G3GZF6_CRIGR</name>
<dbReference type="Proteomes" id="UP000001075">
    <property type="component" value="Unassembled WGS sequence"/>
</dbReference>
<proteinExistence type="predicted"/>
<accession>G3GZF6</accession>
<evidence type="ECO:0000313" key="2">
    <source>
        <dbReference type="Proteomes" id="UP000001075"/>
    </source>
</evidence>
<dbReference type="InParanoid" id="G3GZF6"/>
<protein>
    <submittedName>
        <fullName evidence="1">Uncharacterized protein</fullName>
    </submittedName>
</protein>
<reference evidence="2" key="1">
    <citation type="journal article" date="2011" name="Nat. Biotechnol.">
        <title>The genomic sequence of the Chinese hamster ovary (CHO)-K1 cell line.</title>
        <authorList>
            <person name="Xu X."/>
            <person name="Nagarajan H."/>
            <person name="Lewis N.E."/>
            <person name="Pan S."/>
            <person name="Cai Z."/>
            <person name="Liu X."/>
            <person name="Chen W."/>
            <person name="Xie M."/>
            <person name="Wang W."/>
            <person name="Hammond S."/>
            <person name="Andersen M.R."/>
            <person name="Neff N."/>
            <person name="Passarelli B."/>
            <person name="Koh W."/>
            <person name="Fan H.C."/>
            <person name="Wang J."/>
            <person name="Gui Y."/>
            <person name="Lee K.H."/>
            <person name="Betenbaugh M.J."/>
            <person name="Quake S.R."/>
            <person name="Famili I."/>
            <person name="Palsson B.O."/>
            <person name="Wang J."/>
        </authorList>
    </citation>
    <scope>NUCLEOTIDE SEQUENCE [LARGE SCALE GENOMIC DNA]</scope>
    <source>
        <strain evidence="2">CHO K1 cell line</strain>
    </source>
</reference>
<sequence length="68" mass="7890">MLSTLFYVVVSLAWNMLIWLRRLSSEPWGYTCFHISRAGFLHRFWGSNFGPCACLASTFPFSHSFPQL</sequence>